<dbReference type="InterPro" id="IPR036614">
    <property type="entry name" value="RusA-like_sf"/>
</dbReference>
<dbReference type="OrthoDB" id="8811501at2"/>
<proteinExistence type="predicted"/>
<reference evidence="1 2" key="1">
    <citation type="submission" date="2018-09" db="EMBL/GenBank/DDBJ databases">
        <title>Complete genome sequence of the hydrocarbonoclastic bacterium Alcaligenes aquatilis QD168, isolated from a crude-oil polluted marine sediment of Central Chile.</title>
        <authorList>
            <person name="Duran R.E."/>
            <person name="Barra B."/>
            <person name="Salva-Serra F."/>
            <person name="Mendez V."/>
            <person name="Moore E.R.B."/>
            <person name="Seeger M."/>
        </authorList>
    </citation>
    <scope>NUCLEOTIDE SEQUENCE [LARGE SCALE GENOMIC DNA]</scope>
    <source>
        <strain evidence="1 2">QD168</strain>
    </source>
</reference>
<dbReference type="GO" id="GO:0006310">
    <property type="term" value="P:DNA recombination"/>
    <property type="evidence" value="ECO:0007669"/>
    <property type="project" value="InterPro"/>
</dbReference>
<accession>A0A3G2HX06</accession>
<dbReference type="EMBL" id="CP032153">
    <property type="protein sequence ID" value="AYN21604.1"/>
    <property type="molecule type" value="Genomic_DNA"/>
</dbReference>
<evidence type="ECO:0000313" key="2">
    <source>
        <dbReference type="Proteomes" id="UP000268070"/>
    </source>
</evidence>
<protein>
    <submittedName>
        <fullName evidence="1">Uncharacterized protein</fullName>
    </submittedName>
</protein>
<dbReference type="AlphaFoldDB" id="A0A3G2HX06"/>
<dbReference type="Gene3D" id="3.30.1330.70">
    <property type="entry name" value="Holliday junction resolvase RusA"/>
    <property type="match status" value="1"/>
</dbReference>
<evidence type="ECO:0000313" key="1">
    <source>
        <dbReference type="EMBL" id="AYN21604.1"/>
    </source>
</evidence>
<dbReference type="Proteomes" id="UP000268070">
    <property type="component" value="Chromosome"/>
</dbReference>
<dbReference type="GO" id="GO:0006281">
    <property type="term" value="P:DNA repair"/>
    <property type="evidence" value="ECO:0007669"/>
    <property type="project" value="InterPro"/>
</dbReference>
<dbReference type="KEGG" id="aaqu:D3M96_14325"/>
<dbReference type="GO" id="GO:0000287">
    <property type="term" value="F:magnesium ion binding"/>
    <property type="evidence" value="ECO:0007669"/>
    <property type="project" value="InterPro"/>
</dbReference>
<name>A0A3G2HX06_9BURK</name>
<sequence>MTEATALTLVLPWPDMRLMPNRKNGRHWGGVQSAKEQARRDGRVVAAVELGRRRFIGGDRVPVKVTFMSPDRRGRDLDNLLACIKPQIDGIAKALGIDDRRFRPLVVDDGVDPAKRGYLKIEVGEL</sequence>
<organism evidence="1 2">
    <name type="scientific">Alcaligenes aquatilis</name>
    <dbReference type="NCBI Taxonomy" id="323284"/>
    <lineage>
        <taxon>Bacteria</taxon>
        <taxon>Pseudomonadati</taxon>
        <taxon>Pseudomonadota</taxon>
        <taxon>Betaproteobacteria</taxon>
        <taxon>Burkholderiales</taxon>
        <taxon>Alcaligenaceae</taxon>
        <taxon>Alcaligenes</taxon>
    </lineage>
</organism>
<gene>
    <name evidence="1" type="ORF">D3M96_14325</name>
</gene>
<dbReference type="SUPFAM" id="SSF103084">
    <property type="entry name" value="Holliday junction resolvase RusA"/>
    <property type="match status" value="1"/>
</dbReference>
<dbReference type="RefSeq" id="WP_121739329.1">
    <property type="nucleotide sequence ID" value="NZ_CP032153.1"/>
</dbReference>